<keyword evidence="3" id="KW-1003">Cell membrane</keyword>
<keyword evidence="6 13" id="KW-0812">Transmembrane</keyword>
<dbReference type="GO" id="GO:0071972">
    <property type="term" value="F:peptidoglycan L,D-transpeptidase activity"/>
    <property type="evidence" value="ECO:0007669"/>
    <property type="project" value="TreeGrafter"/>
</dbReference>
<evidence type="ECO:0000313" key="17">
    <source>
        <dbReference type="Proteomes" id="UP000035648"/>
    </source>
</evidence>
<dbReference type="GO" id="GO:0009002">
    <property type="term" value="F:serine-type D-Ala-D-Ala carboxypeptidase activity"/>
    <property type="evidence" value="ECO:0007669"/>
    <property type="project" value="InterPro"/>
</dbReference>
<dbReference type="InterPro" id="IPR017790">
    <property type="entry name" value="Penicillin-binding_protein_2"/>
</dbReference>
<name>A0A0G4B3G1_9BACT</name>
<dbReference type="GO" id="GO:0005886">
    <property type="term" value="C:plasma membrane"/>
    <property type="evidence" value="ECO:0007669"/>
    <property type="project" value="UniProtKB-SubCell"/>
</dbReference>
<dbReference type="InterPro" id="IPR012338">
    <property type="entry name" value="Beta-lactam/transpept-like"/>
</dbReference>
<evidence type="ECO:0000256" key="13">
    <source>
        <dbReference type="SAM" id="Phobius"/>
    </source>
</evidence>
<keyword evidence="4" id="KW-0997">Cell inner membrane</keyword>
<dbReference type="GO" id="GO:0016757">
    <property type="term" value="F:glycosyltransferase activity"/>
    <property type="evidence" value="ECO:0007669"/>
    <property type="project" value="UniProtKB-KW"/>
</dbReference>
<dbReference type="Proteomes" id="UP000035648">
    <property type="component" value="Chromosome"/>
</dbReference>
<sequence length="631" mass="69380">MSIFSQYDKYLPGDKKYRKIKFKYSEYQYFSEEETELNEKSRNVFWPFYLVSAIVFTVLVSQLVNLQITQGSWNRVLAEGNRIQQQYISAPRGIIYDRKGKSLVLNDALYRLSIYPLNLPKTEQERNDALEKISIATSIPSSEINDKVRTKGYSKADPVILRENLDRDTALLLEVKTMNLSSVVIEKKPSRNYLQVSGLSHVLGYVGKVTENELKSNSNFQANELVGKDGLEKTFQSFLKGHDGIKEIEVDSRGRVQRVLSNLAPQPGDSLTLALDSGLENKMSQILQIELDKTNSKAGSVVAIDPRTGGILGMVSLPSYDNNLFAKGISLSNYQKLIDDPLNPLFNRSISGTYPSGSTLKPLVAAAGLEDGTITGNTTLDTSIGAIKIGSWTFPDWKVHGLADVRKAIAESNDIFFYAVGGGWDKVKGLGVEKLHDYLVKFGLSKPLGIDLPGEAGGLVPTPEWKQRVKKESWYLGDTYHMAIGQGDVLATPLQITNAIAAIANGGQLLKPYLVQTIKDSNGQVIKETQKTVLNKDFISGDNIQIVREGMRQAVTSGTAQQFKDLPVEVAAKTGTAQFGDQDKTHAWMVAFAPYDDPQIAIAVIVEGAGEGYAAAGPVVKESLNYFFSNP</sequence>
<dbReference type="EMBL" id="CP011213">
    <property type="protein sequence ID" value="AKM82486.1"/>
    <property type="molecule type" value="Genomic_DNA"/>
</dbReference>
<dbReference type="Gene3D" id="3.30.1390.30">
    <property type="entry name" value="Penicillin-binding protein 2a, domain 3"/>
    <property type="match status" value="1"/>
</dbReference>
<evidence type="ECO:0000256" key="1">
    <source>
        <dbReference type="ARBA" id="ARBA00004167"/>
    </source>
</evidence>
<dbReference type="Pfam" id="PF00905">
    <property type="entry name" value="Transpeptidase"/>
    <property type="match status" value="1"/>
</dbReference>
<dbReference type="InterPro" id="IPR036138">
    <property type="entry name" value="PBP_dimer_sf"/>
</dbReference>
<dbReference type="KEGG" id="bbgw:UT28_C0001G0694"/>
<evidence type="ECO:0000259" key="15">
    <source>
        <dbReference type="Pfam" id="PF03717"/>
    </source>
</evidence>
<gene>
    <name evidence="16" type="ORF">UT28_C0001G0694</name>
</gene>
<dbReference type="InterPro" id="IPR001460">
    <property type="entry name" value="PCN-bd_Tpept"/>
</dbReference>
<keyword evidence="10 13" id="KW-1133">Transmembrane helix</keyword>
<dbReference type="InterPro" id="IPR050515">
    <property type="entry name" value="Beta-lactam/transpept"/>
</dbReference>
<keyword evidence="16" id="KW-0808">Transferase</keyword>
<reference evidence="16 17" key="1">
    <citation type="journal article" date="2015" name="Nature">
        <title>rRNA introns, odd ribosomes, and small enigmatic genomes across a large radiation of phyla.</title>
        <authorList>
            <person name="Brown C.T."/>
            <person name="Hug L.A."/>
            <person name="Thomas B.C."/>
            <person name="Sharon I."/>
            <person name="Castelle C.J."/>
            <person name="Singh A."/>
            <person name="Wilkins M.J."/>
            <person name="Williams K.H."/>
            <person name="Banfield J.F."/>
        </authorList>
    </citation>
    <scope>NUCLEOTIDE SEQUENCE [LARGE SCALE GENOMIC DNA]</scope>
</reference>
<evidence type="ECO:0000256" key="10">
    <source>
        <dbReference type="ARBA" id="ARBA00022989"/>
    </source>
</evidence>
<keyword evidence="11 13" id="KW-0472">Membrane</keyword>
<dbReference type="NCBIfam" id="TIGR03423">
    <property type="entry name" value="pbp2_mrdA"/>
    <property type="match status" value="1"/>
</dbReference>
<dbReference type="EC" id="2.4.1.129" evidence="16"/>
<dbReference type="Pfam" id="PF03717">
    <property type="entry name" value="PBP_dimer"/>
    <property type="match status" value="1"/>
</dbReference>
<dbReference type="GO" id="GO:0009252">
    <property type="term" value="P:peptidoglycan biosynthetic process"/>
    <property type="evidence" value="ECO:0007669"/>
    <property type="project" value="UniProtKB-KW"/>
</dbReference>
<dbReference type="PANTHER" id="PTHR30627:SF2">
    <property type="entry name" value="PEPTIDOGLYCAN D,D-TRANSPEPTIDASE MRDA"/>
    <property type="match status" value="1"/>
</dbReference>
<feature type="domain" description="Penicillin-binding protein transpeptidase" evidence="14">
    <location>
        <begin position="299"/>
        <end position="624"/>
    </location>
</feature>
<dbReference type="PANTHER" id="PTHR30627">
    <property type="entry name" value="PEPTIDOGLYCAN D,D-TRANSPEPTIDASE"/>
    <property type="match status" value="1"/>
</dbReference>
<feature type="domain" description="Penicillin-binding protein dimerisation" evidence="15">
    <location>
        <begin position="88"/>
        <end position="259"/>
    </location>
</feature>
<evidence type="ECO:0000256" key="7">
    <source>
        <dbReference type="ARBA" id="ARBA00022801"/>
    </source>
</evidence>
<dbReference type="STRING" id="1618337.UT28_C0001G0694"/>
<feature type="transmembrane region" description="Helical" evidence="13">
    <location>
        <begin position="44"/>
        <end position="64"/>
    </location>
</feature>
<evidence type="ECO:0000256" key="3">
    <source>
        <dbReference type="ARBA" id="ARBA00022475"/>
    </source>
</evidence>
<evidence type="ECO:0000256" key="8">
    <source>
        <dbReference type="ARBA" id="ARBA00022960"/>
    </source>
</evidence>
<evidence type="ECO:0000256" key="11">
    <source>
        <dbReference type="ARBA" id="ARBA00023136"/>
    </source>
</evidence>
<protein>
    <submittedName>
        <fullName evidence="16">Penicillin-binding protein 2, penicillin-binding protein 2</fullName>
        <ecNumber evidence="16">2.4.1.129</ecNumber>
    </submittedName>
</protein>
<dbReference type="GO" id="GO:0008658">
    <property type="term" value="F:penicillin binding"/>
    <property type="evidence" value="ECO:0007669"/>
    <property type="project" value="InterPro"/>
</dbReference>
<organism evidence="16 17">
    <name type="scientific">Berkelbacteria bacterium GW2011_GWE1_39_12</name>
    <dbReference type="NCBI Taxonomy" id="1618337"/>
    <lineage>
        <taxon>Bacteria</taxon>
        <taxon>Candidatus Berkelbacteria</taxon>
    </lineage>
</organism>
<keyword evidence="12" id="KW-0961">Cell wall biogenesis/degradation</keyword>
<dbReference type="SUPFAM" id="SSF56519">
    <property type="entry name" value="Penicillin binding protein dimerisation domain"/>
    <property type="match status" value="1"/>
</dbReference>
<dbReference type="InterPro" id="IPR005311">
    <property type="entry name" value="PBP_dimer"/>
</dbReference>
<evidence type="ECO:0000256" key="2">
    <source>
        <dbReference type="ARBA" id="ARBA00004236"/>
    </source>
</evidence>
<evidence type="ECO:0000256" key="4">
    <source>
        <dbReference type="ARBA" id="ARBA00022519"/>
    </source>
</evidence>
<dbReference type="Gene3D" id="3.90.1310.10">
    <property type="entry name" value="Penicillin-binding protein 2a (Domain 2)"/>
    <property type="match status" value="1"/>
</dbReference>
<evidence type="ECO:0000256" key="5">
    <source>
        <dbReference type="ARBA" id="ARBA00022670"/>
    </source>
</evidence>
<dbReference type="GO" id="GO:0071555">
    <property type="term" value="P:cell wall organization"/>
    <property type="evidence" value="ECO:0007669"/>
    <property type="project" value="UniProtKB-KW"/>
</dbReference>
<dbReference type="PATRIC" id="fig|1618337.4.peg.692"/>
<comment type="subcellular location">
    <subcellularLocation>
        <location evidence="2">Cell membrane</location>
    </subcellularLocation>
    <subcellularLocation>
        <location evidence="1">Membrane</location>
        <topology evidence="1">Single-pass membrane protein</topology>
    </subcellularLocation>
</comment>
<proteinExistence type="predicted"/>
<dbReference type="GO" id="GO:0008360">
    <property type="term" value="P:regulation of cell shape"/>
    <property type="evidence" value="ECO:0007669"/>
    <property type="project" value="UniProtKB-KW"/>
</dbReference>
<evidence type="ECO:0000256" key="12">
    <source>
        <dbReference type="ARBA" id="ARBA00023316"/>
    </source>
</evidence>
<evidence type="ECO:0000259" key="14">
    <source>
        <dbReference type="Pfam" id="PF00905"/>
    </source>
</evidence>
<keyword evidence="5" id="KW-0645">Protease</keyword>
<dbReference type="Gene3D" id="3.40.710.10">
    <property type="entry name" value="DD-peptidase/beta-lactamase superfamily"/>
    <property type="match status" value="1"/>
</dbReference>
<dbReference type="GO" id="GO:0006508">
    <property type="term" value="P:proteolysis"/>
    <property type="evidence" value="ECO:0007669"/>
    <property type="project" value="UniProtKB-KW"/>
</dbReference>
<dbReference type="AlphaFoldDB" id="A0A0G4B3G1"/>
<keyword evidence="8" id="KW-0133">Cell shape</keyword>
<evidence type="ECO:0000313" key="16">
    <source>
        <dbReference type="EMBL" id="AKM82486.1"/>
    </source>
</evidence>
<accession>A0A0G4B3G1</accession>
<evidence type="ECO:0000256" key="6">
    <source>
        <dbReference type="ARBA" id="ARBA00022692"/>
    </source>
</evidence>
<dbReference type="SUPFAM" id="SSF56601">
    <property type="entry name" value="beta-lactamase/transpeptidase-like"/>
    <property type="match status" value="1"/>
</dbReference>
<evidence type="ECO:0000256" key="9">
    <source>
        <dbReference type="ARBA" id="ARBA00022984"/>
    </source>
</evidence>
<keyword evidence="7" id="KW-0378">Hydrolase</keyword>
<keyword evidence="16" id="KW-0328">Glycosyltransferase</keyword>
<keyword evidence="9" id="KW-0573">Peptidoglycan synthesis</keyword>